<dbReference type="EMBL" id="BJVI01000030">
    <property type="protein sequence ID" value="GEL19052.1"/>
    <property type="molecule type" value="Genomic_DNA"/>
</dbReference>
<accession>A0A511D2P6</accession>
<organism evidence="2 3">
    <name type="scientific">Pseudonocardia asaccharolytica DSM 44247 = NBRC 16224</name>
    <dbReference type="NCBI Taxonomy" id="1123024"/>
    <lineage>
        <taxon>Bacteria</taxon>
        <taxon>Bacillati</taxon>
        <taxon>Actinomycetota</taxon>
        <taxon>Actinomycetes</taxon>
        <taxon>Pseudonocardiales</taxon>
        <taxon>Pseudonocardiaceae</taxon>
        <taxon>Pseudonocardia</taxon>
    </lineage>
</organism>
<dbReference type="PANTHER" id="PTHR14136:SF37">
    <property type="entry name" value="PENTAPEPTIDE REPEAT-CONTAINING PROTEIN"/>
    <property type="match status" value="1"/>
</dbReference>
<dbReference type="PANTHER" id="PTHR14136">
    <property type="entry name" value="BTB_POZ DOMAIN-CONTAINING PROTEIN KCTD9"/>
    <property type="match status" value="1"/>
</dbReference>
<dbReference type="Pfam" id="PF00805">
    <property type="entry name" value="Pentapeptide"/>
    <property type="match status" value="1"/>
</dbReference>
<protein>
    <recommendedName>
        <fullName evidence="4">Oxetanocin A resistance protein</fullName>
    </recommendedName>
</protein>
<evidence type="ECO:0008006" key="4">
    <source>
        <dbReference type="Google" id="ProtNLM"/>
    </source>
</evidence>
<dbReference type="InterPro" id="IPR001646">
    <property type="entry name" value="5peptide_repeat"/>
</dbReference>
<feature type="region of interest" description="Disordered" evidence="1">
    <location>
        <begin position="1"/>
        <end position="27"/>
    </location>
</feature>
<keyword evidence="3" id="KW-1185">Reference proteome</keyword>
<evidence type="ECO:0000256" key="1">
    <source>
        <dbReference type="SAM" id="MobiDB-lite"/>
    </source>
</evidence>
<dbReference type="STRING" id="1123024.GCA_000423625_04179"/>
<gene>
    <name evidence="2" type="ORF">PA7_28890</name>
</gene>
<dbReference type="InterPro" id="IPR051082">
    <property type="entry name" value="Pentapeptide-BTB/POZ_domain"/>
</dbReference>
<comment type="caution">
    <text evidence="2">The sequence shown here is derived from an EMBL/GenBank/DDBJ whole genome shotgun (WGS) entry which is preliminary data.</text>
</comment>
<name>A0A511D2P6_9PSEU</name>
<reference evidence="2 3" key="1">
    <citation type="submission" date="2019-07" db="EMBL/GenBank/DDBJ databases">
        <title>Whole genome shotgun sequence of Pseudonocardia asaccharolytica NBRC 16224.</title>
        <authorList>
            <person name="Hosoyama A."/>
            <person name="Uohara A."/>
            <person name="Ohji S."/>
            <person name="Ichikawa N."/>
        </authorList>
    </citation>
    <scope>NUCLEOTIDE SEQUENCE [LARGE SCALE GENOMIC DNA]</scope>
    <source>
        <strain evidence="2 3">NBRC 16224</strain>
    </source>
</reference>
<evidence type="ECO:0000313" key="3">
    <source>
        <dbReference type="Proteomes" id="UP000321328"/>
    </source>
</evidence>
<dbReference type="AlphaFoldDB" id="A0A511D2P6"/>
<proteinExistence type="predicted"/>
<evidence type="ECO:0000313" key="2">
    <source>
        <dbReference type="EMBL" id="GEL19052.1"/>
    </source>
</evidence>
<dbReference type="Gene3D" id="2.160.20.80">
    <property type="entry name" value="E3 ubiquitin-protein ligase SopA"/>
    <property type="match status" value="1"/>
</dbReference>
<sequence>MMAGSRRVSGRTGTHLEGGIRTVSPRTEARAAEAGSGELRADCANCFGLCCVALPFAASADFAIDKDAGRPCPNLRADFRCGIHSRLRQEGFPGCTVYDCFGAGQKVSQLTFGGRDWRRAPHTARQMFAVFPLVRQLHELLWYLAEALTLPQARPLHDELRETFDEIEHLTRRDARDLADLDVAAHRERVNVLLLGTSELARATIDGRKDRRRADLVGADLRGADLRGADLRGALLIAAVLTGADLRSADLIGADLRDTDLRGADLTGSIFLIQAQLDAARGDATTRLPAALARPAHW</sequence>
<dbReference type="Proteomes" id="UP000321328">
    <property type="component" value="Unassembled WGS sequence"/>
</dbReference>
<dbReference type="SUPFAM" id="SSF141571">
    <property type="entry name" value="Pentapeptide repeat-like"/>
    <property type="match status" value="1"/>
</dbReference>